<proteinExistence type="predicted"/>
<accession>E7N522</accession>
<reference evidence="1 2" key="1">
    <citation type="submission" date="2010-08" db="EMBL/GenBank/DDBJ databases">
        <authorList>
            <person name="Weinstock G."/>
            <person name="Sodergren E."/>
            <person name="Clifton S."/>
            <person name="Fulton L."/>
            <person name="Fulton B."/>
            <person name="Courtney L."/>
            <person name="Fronick C."/>
            <person name="Harrison M."/>
            <person name="Strong C."/>
            <person name="Farmer C."/>
            <person name="Delahaunty K."/>
            <person name="Markovic C."/>
            <person name="Hall O."/>
            <person name="Minx P."/>
            <person name="Tomlinson C."/>
            <person name="Mitreva M."/>
            <person name="Hou S."/>
            <person name="Chen J."/>
            <person name="Wollam A."/>
            <person name="Pepin K.H."/>
            <person name="Johnson M."/>
            <person name="Bhonagiri V."/>
            <person name="Zhang X."/>
            <person name="Suruliraj S."/>
            <person name="Warren W."/>
            <person name="Chinwalla A."/>
            <person name="Mardis E.R."/>
            <person name="Wilson R.K."/>
        </authorList>
    </citation>
    <scope>NUCLEOTIDE SEQUENCE [LARGE SCALE GENOMIC DNA]</scope>
    <source>
        <strain evidence="1 2">F0399</strain>
    </source>
</reference>
<evidence type="ECO:0000313" key="1">
    <source>
        <dbReference type="EMBL" id="EFW28675.1"/>
    </source>
</evidence>
<name>E7N522_9FIRM</name>
<organism evidence="1 2">
    <name type="scientific">Selenomonas artemidis F0399</name>
    <dbReference type="NCBI Taxonomy" id="749551"/>
    <lineage>
        <taxon>Bacteria</taxon>
        <taxon>Bacillati</taxon>
        <taxon>Bacillota</taxon>
        <taxon>Negativicutes</taxon>
        <taxon>Selenomonadales</taxon>
        <taxon>Selenomonadaceae</taxon>
        <taxon>Selenomonas</taxon>
    </lineage>
</organism>
<keyword evidence="2" id="KW-1185">Reference proteome</keyword>
<comment type="caution">
    <text evidence="1">The sequence shown here is derived from an EMBL/GenBank/DDBJ whole genome shotgun (WGS) entry which is preliminary data.</text>
</comment>
<dbReference type="HOGENOM" id="CLU_3221904_0_0_9"/>
<gene>
    <name evidence="1" type="ORF">HMPREF9555_02116</name>
</gene>
<evidence type="ECO:0000313" key="2">
    <source>
        <dbReference type="Proteomes" id="UP000004633"/>
    </source>
</evidence>
<protein>
    <submittedName>
        <fullName evidence="1">Uncharacterized protein</fullName>
    </submittedName>
</protein>
<dbReference type="AlphaFoldDB" id="E7N522"/>
<dbReference type="EMBL" id="AECV01000061">
    <property type="protein sequence ID" value="EFW28675.1"/>
    <property type="molecule type" value="Genomic_DNA"/>
</dbReference>
<dbReference type="Proteomes" id="UP000004633">
    <property type="component" value="Unassembled WGS sequence"/>
</dbReference>
<sequence>MLAASMHKQRDEDKNNHSCPYDIFYIHQGLLSFAEILFNFYAFF</sequence>